<dbReference type="STRING" id="1325564.NSJP_0617"/>
<sequence>MDFSESTFDFDHLVMGELSVDQHIAVAVLCFRYCLQTDPETLEDAKDLRRRVLMACSVTSADCDTIISRATKIAIAKESH</sequence>
<keyword evidence="2" id="KW-1185">Reference proteome</keyword>
<dbReference type="AlphaFoldDB" id="A0A1W1I1P7"/>
<dbReference type="KEGG" id="nja:NSJP_0617"/>
<reference evidence="1 2" key="1">
    <citation type="submission" date="2017-03" db="EMBL/GenBank/DDBJ databases">
        <authorList>
            <person name="Afonso C.L."/>
            <person name="Miller P.J."/>
            <person name="Scott M.A."/>
            <person name="Spackman E."/>
            <person name="Goraichik I."/>
            <person name="Dimitrov K.M."/>
            <person name="Suarez D.L."/>
            <person name="Swayne D.E."/>
        </authorList>
    </citation>
    <scope>NUCLEOTIDE SEQUENCE [LARGE SCALE GENOMIC DNA]</scope>
    <source>
        <strain evidence="1">Genome sequencing of Nitrospira japonica strain NJ11</strain>
    </source>
</reference>
<evidence type="ECO:0000313" key="1">
    <source>
        <dbReference type="EMBL" id="SLM46789.1"/>
    </source>
</evidence>
<protein>
    <submittedName>
        <fullName evidence="1">Uncharacterized protein</fullName>
    </submittedName>
</protein>
<proteinExistence type="predicted"/>
<dbReference type="Proteomes" id="UP000192042">
    <property type="component" value="Chromosome I"/>
</dbReference>
<gene>
    <name evidence="1" type="ORF">NSJP_0617</name>
</gene>
<name>A0A1W1I1P7_9BACT</name>
<evidence type="ECO:0000313" key="2">
    <source>
        <dbReference type="Proteomes" id="UP000192042"/>
    </source>
</evidence>
<organism evidence="1 2">
    <name type="scientific">Nitrospira japonica</name>
    <dbReference type="NCBI Taxonomy" id="1325564"/>
    <lineage>
        <taxon>Bacteria</taxon>
        <taxon>Pseudomonadati</taxon>
        <taxon>Nitrospirota</taxon>
        <taxon>Nitrospiria</taxon>
        <taxon>Nitrospirales</taxon>
        <taxon>Nitrospiraceae</taxon>
        <taxon>Nitrospira</taxon>
    </lineage>
</organism>
<dbReference type="EMBL" id="LT828648">
    <property type="protein sequence ID" value="SLM46789.1"/>
    <property type="molecule type" value="Genomic_DNA"/>
</dbReference>
<accession>A0A1W1I1P7</accession>